<evidence type="ECO:0000256" key="2">
    <source>
        <dbReference type="ARBA" id="ARBA00007299"/>
    </source>
</evidence>
<keyword evidence="11" id="KW-1185">Reference proteome</keyword>
<dbReference type="STRING" id="3659.A0A0A0LQA4"/>
<dbReference type="Gene3D" id="3.60.21.60">
    <property type="match status" value="2"/>
</dbReference>
<sequence>MVRRPLHHTHSVVRIVQASSYLPRPTGIGRVQTYKFEYSNTNQQGIKFFFPEISGLNEQELKSASSKKRLISLLTVTWNFPLSVRWSRKPRLSPADWMSINHQQGQSLNKGLLSSSAMEEEIGEEFKRSGFTFDEEEEILKKCVTFCVNYNLKPSDIVSSWEVYYLNRLLDGSVVELEQLDGFLQHLQNEQKETVIKGEPDLHVYSSKDVDVILNDENEDLNEDILKTPNGKSQSLHKERLDLTPYTNEGLFSSGKPSKHETPFGQRTEKFVVRFNINNMPDMVTAVKVDNSENDEDTIIKKVRPLQGCSLTVHGSGFGLEPNCRFMYDKDEDRFNALDNRIMRHAKALAASGLYEEAVDPTVASQKSIFAVGMIYCDGEGHLNDKSILLQSSIAHSGGQRVRLELQNLSQFSIFPGQVVGIEGHNPSGHCLIASKLVDSFPLSATIDPILPPAKKIALNHDIQPINQSSTPSELSMIIASGPYTTTDNLLFEPLTELLAYAKRKVPQLLILLGPFVDSEHSDIKRGTVEMSFEEIFKFEVLRRVQDYAEHMGPDARVLLMPSTRDANHDFAFPQPAFDIPSDLKLQISSPPNPCILEANQAKIACCTMDILRHLSGEELSRNLTKGGTNDRLSTLASHILRQRSFYPLYPPAEGVPLDFSLAPQALDISVIPDILILPSDMKHFVKVISLGEGGSEEEQARCVCVNPGRLAKGEGGGTFVELNYFGRPDQINAMVVSI</sequence>
<dbReference type="Gramene" id="KGN64070">
    <property type="protein sequence ID" value="KGN64070"/>
    <property type="gene ID" value="Csa_1G039840"/>
</dbReference>
<dbReference type="InterPro" id="IPR016722">
    <property type="entry name" value="DNA_pol_alpha_bsu"/>
</dbReference>
<evidence type="ECO:0000256" key="6">
    <source>
        <dbReference type="PIRNR" id="PIRNR018300"/>
    </source>
</evidence>
<dbReference type="Proteomes" id="UP000029981">
    <property type="component" value="Chromosome 1"/>
</dbReference>
<name>A0A0A0LQA4_CUCSA</name>
<proteinExistence type="inferred from homology"/>
<evidence type="ECO:0000259" key="7">
    <source>
        <dbReference type="Pfam" id="PF04042"/>
    </source>
</evidence>
<dbReference type="FunFam" id="1.10.8.530:FF:000002">
    <property type="entry name" value="DNA polymerase alpha subunit B"/>
    <property type="match status" value="1"/>
</dbReference>
<dbReference type="Pfam" id="PF22062">
    <property type="entry name" value="OB_DPOA2"/>
    <property type="match status" value="1"/>
</dbReference>
<evidence type="ECO:0000259" key="8">
    <source>
        <dbReference type="Pfam" id="PF08418"/>
    </source>
</evidence>
<accession>A0A0A0LQA4</accession>
<feature type="domain" description="DNA polymerase alpha/delta/epsilon subunit B" evidence="7">
    <location>
        <begin position="478"/>
        <end position="687"/>
    </location>
</feature>
<protein>
    <recommendedName>
        <fullName evidence="3 6">DNA polymerase alpha subunit B</fullName>
    </recommendedName>
</protein>
<feature type="domain" description="DNA polymerase alpha subunit B OB" evidence="9">
    <location>
        <begin position="338"/>
        <end position="438"/>
    </location>
</feature>
<evidence type="ECO:0000313" key="11">
    <source>
        <dbReference type="Proteomes" id="UP000029981"/>
    </source>
</evidence>
<evidence type="ECO:0000313" key="10">
    <source>
        <dbReference type="EMBL" id="KGN64070.1"/>
    </source>
</evidence>
<organism evidence="10 11">
    <name type="scientific">Cucumis sativus</name>
    <name type="common">Cucumber</name>
    <dbReference type="NCBI Taxonomy" id="3659"/>
    <lineage>
        <taxon>Eukaryota</taxon>
        <taxon>Viridiplantae</taxon>
        <taxon>Streptophyta</taxon>
        <taxon>Embryophyta</taxon>
        <taxon>Tracheophyta</taxon>
        <taxon>Spermatophyta</taxon>
        <taxon>Magnoliopsida</taxon>
        <taxon>eudicotyledons</taxon>
        <taxon>Gunneridae</taxon>
        <taxon>Pentapetalae</taxon>
        <taxon>rosids</taxon>
        <taxon>fabids</taxon>
        <taxon>Cucurbitales</taxon>
        <taxon>Cucurbitaceae</taxon>
        <taxon>Benincaseae</taxon>
        <taxon>Cucumis</taxon>
    </lineage>
</organism>
<evidence type="ECO:0000256" key="5">
    <source>
        <dbReference type="ARBA" id="ARBA00023242"/>
    </source>
</evidence>
<comment type="subcellular location">
    <subcellularLocation>
        <location evidence="1 6">Nucleus</location>
    </subcellularLocation>
</comment>
<reference evidence="10 11" key="4">
    <citation type="journal article" date="2011" name="BMC Genomics">
        <title>RNA-Seq improves annotation of protein-coding genes in the cucumber genome.</title>
        <authorList>
            <person name="Li Z."/>
            <person name="Zhang Z."/>
            <person name="Yan P."/>
            <person name="Huang S."/>
            <person name="Fei Z."/>
            <person name="Lin K."/>
        </authorList>
    </citation>
    <scope>NUCLEOTIDE SEQUENCE [LARGE SCALE GENOMIC DNA]</scope>
    <source>
        <strain evidence="11">cv. 9930</strain>
    </source>
</reference>
<evidence type="ECO:0000259" key="9">
    <source>
        <dbReference type="Pfam" id="PF22062"/>
    </source>
</evidence>
<reference evidence="10 11" key="3">
    <citation type="journal article" date="2010" name="BMC Genomics">
        <title>Transcriptome sequencing and comparative analysis of cucumber flowers with different sex types.</title>
        <authorList>
            <person name="Guo S."/>
            <person name="Zheng Y."/>
            <person name="Joung J.G."/>
            <person name="Liu S."/>
            <person name="Zhang Z."/>
            <person name="Crasta O.R."/>
            <person name="Sobral B.W."/>
            <person name="Xu Y."/>
            <person name="Huang S."/>
            <person name="Fei Z."/>
        </authorList>
    </citation>
    <scope>NUCLEOTIDE SEQUENCE [LARGE SCALE GENOMIC DNA]</scope>
    <source>
        <strain evidence="11">cv. 9930</strain>
    </source>
</reference>
<dbReference type="GO" id="GO:0006270">
    <property type="term" value="P:DNA replication initiation"/>
    <property type="evidence" value="ECO:0000318"/>
    <property type="project" value="GO_Central"/>
</dbReference>
<keyword evidence="4 6" id="KW-0235">DNA replication</keyword>
<dbReference type="AlphaFoldDB" id="A0A0A0LQA4"/>
<dbReference type="EMBL" id="CM002922">
    <property type="protein sequence ID" value="KGN64070.1"/>
    <property type="molecule type" value="Genomic_DNA"/>
</dbReference>
<evidence type="ECO:0000256" key="1">
    <source>
        <dbReference type="ARBA" id="ARBA00004123"/>
    </source>
</evidence>
<dbReference type="Pfam" id="PF04042">
    <property type="entry name" value="DNA_pol_E_B"/>
    <property type="match status" value="1"/>
</dbReference>
<dbReference type="Gene3D" id="1.10.8.530">
    <property type="entry name" value="DNA polymerase alpha-primase, subunit B, N-terminal domain"/>
    <property type="match status" value="1"/>
</dbReference>
<dbReference type="GO" id="GO:0003677">
    <property type="term" value="F:DNA binding"/>
    <property type="evidence" value="ECO:0007669"/>
    <property type="project" value="InterPro"/>
</dbReference>
<dbReference type="OMA" id="RFMYDRT"/>
<dbReference type="InterPro" id="IPR054300">
    <property type="entry name" value="OB_DPOA2"/>
</dbReference>
<dbReference type="Pfam" id="PF08418">
    <property type="entry name" value="Pol_alpha_B_N"/>
    <property type="match status" value="1"/>
</dbReference>
<feature type="domain" description="DNA polymerase alpha subunit B N-terminal" evidence="8">
    <location>
        <begin position="120"/>
        <end position="183"/>
    </location>
</feature>
<comment type="function">
    <text evidence="6">Accessory subunit of the DNA polymerase alpha complex (also known as the alpha DNA polymerase-primase complex) which plays an essential role in the initiation of DNA synthesis.</text>
</comment>
<dbReference type="eggNOG" id="KOG1625">
    <property type="taxonomic scope" value="Eukaryota"/>
</dbReference>
<dbReference type="PIRSF" id="PIRSF018300">
    <property type="entry name" value="DNA_pol_alph_2"/>
    <property type="match status" value="1"/>
</dbReference>
<dbReference type="PANTHER" id="PTHR23061">
    <property type="entry name" value="DNA POLYMERASE 2 ALPHA 70 KDA SUBUNIT"/>
    <property type="match status" value="1"/>
</dbReference>
<evidence type="ECO:0000256" key="3">
    <source>
        <dbReference type="ARBA" id="ARBA00018596"/>
    </source>
</evidence>
<reference evidence="10 11" key="2">
    <citation type="journal article" date="2009" name="PLoS ONE">
        <title>An integrated genetic and cytogenetic map of the cucumber genome.</title>
        <authorList>
            <person name="Ren Y."/>
            <person name="Zhang Z."/>
            <person name="Liu J."/>
            <person name="Staub J.E."/>
            <person name="Han Y."/>
            <person name="Cheng Z."/>
            <person name="Li X."/>
            <person name="Lu J."/>
            <person name="Miao H."/>
            <person name="Kang H."/>
            <person name="Xie B."/>
            <person name="Gu X."/>
            <person name="Wang X."/>
            <person name="Du Y."/>
            <person name="Jin W."/>
            <person name="Huang S."/>
        </authorList>
    </citation>
    <scope>NUCLEOTIDE SEQUENCE [LARGE SCALE GENOMIC DNA]</scope>
    <source>
        <strain evidence="11">cv. 9930</strain>
    </source>
</reference>
<dbReference type="GO" id="GO:0005658">
    <property type="term" value="C:alpha DNA polymerase:primase complex"/>
    <property type="evidence" value="ECO:0000318"/>
    <property type="project" value="GO_Central"/>
</dbReference>
<dbReference type="InterPro" id="IPR013627">
    <property type="entry name" value="Pol_alpha_B_N"/>
</dbReference>
<reference evidence="10 11" key="1">
    <citation type="journal article" date="2009" name="Nat. Genet.">
        <title>The genome of the cucumber, Cucumis sativus L.</title>
        <authorList>
            <person name="Huang S."/>
            <person name="Li R."/>
            <person name="Zhang Z."/>
            <person name="Li L."/>
            <person name="Gu X."/>
            <person name="Fan W."/>
            <person name="Lucas W.J."/>
            <person name="Wang X."/>
            <person name="Xie B."/>
            <person name="Ni P."/>
            <person name="Ren Y."/>
            <person name="Zhu H."/>
            <person name="Li J."/>
            <person name="Lin K."/>
            <person name="Jin W."/>
            <person name="Fei Z."/>
            <person name="Li G."/>
            <person name="Staub J."/>
            <person name="Kilian A."/>
            <person name="van der Vossen E.A."/>
            <person name="Wu Y."/>
            <person name="Guo J."/>
            <person name="He J."/>
            <person name="Jia Z."/>
            <person name="Ren Y."/>
            <person name="Tian G."/>
            <person name="Lu Y."/>
            <person name="Ruan J."/>
            <person name="Qian W."/>
            <person name="Wang M."/>
            <person name="Huang Q."/>
            <person name="Li B."/>
            <person name="Xuan Z."/>
            <person name="Cao J."/>
            <person name="Asan"/>
            <person name="Wu Z."/>
            <person name="Zhang J."/>
            <person name="Cai Q."/>
            <person name="Bai Y."/>
            <person name="Zhao B."/>
            <person name="Han Y."/>
            <person name="Li Y."/>
            <person name="Li X."/>
            <person name="Wang S."/>
            <person name="Shi Q."/>
            <person name="Liu S."/>
            <person name="Cho W.K."/>
            <person name="Kim J.Y."/>
            <person name="Xu Y."/>
            <person name="Heller-Uszynska K."/>
            <person name="Miao H."/>
            <person name="Cheng Z."/>
            <person name="Zhang S."/>
            <person name="Wu J."/>
            <person name="Yang Y."/>
            <person name="Kang H."/>
            <person name="Li M."/>
            <person name="Liang H."/>
            <person name="Ren X."/>
            <person name="Shi Z."/>
            <person name="Wen M."/>
            <person name="Jian M."/>
            <person name="Yang H."/>
            <person name="Zhang G."/>
            <person name="Yang Z."/>
            <person name="Chen R."/>
            <person name="Liu S."/>
            <person name="Li J."/>
            <person name="Ma L."/>
            <person name="Liu H."/>
            <person name="Zhou Y."/>
            <person name="Zhao J."/>
            <person name="Fang X."/>
            <person name="Li G."/>
            <person name="Fang L."/>
            <person name="Li Y."/>
            <person name="Liu D."/>
            <person name="Zheng H."/>
            <person name="Zhang Y."/>
            <person name="Qin N."/>
            <person name="Li Z."/>
            <person name="Yang G."/>
            <person name="Yang S."/>
            <person name="Bolund L."/>
            <person name="Kristiansen K."/>
            <person name="Zheng H."/>
            <person name="Li S."/>
            <person name="Zhang X."/>
            <person name="Yang H."/>
            <person name="Wang J."/>
            <person name="Sun R."/>
            <person name="Zhang B."/>
            <person name="Jiang S."/>
            <person name="Wang J."/>
            <person name="Du Y."/>
            <person name="Li S."/>
        </authorList>
    </citation>
    <scope>NUCLEOTIDE SEQUENCE [LARGE SCALE GENOMIC DNA]</scope>
    <source>
        <strain evidence="11">cv. 9930</strain>
    </source>
</reference>
<dbReference type="PANTHER" id="PTHR23061:SF12">
    <property type="entry name" value="DNA POLYMERASE ALPHA SUBUNIT B"/>
    <property type="match status" value="1"/>
</dbReference>
<comment type="similarity">
    <text evidence="2 6">Belongs to the DNA polymerase alpha subunit B family.</text>
</comment>
<gene>
    <name evidence="10" type="ORF">Csa_1G039840</name>
</gene>
<dbReference type="InterPro" id="IPR043034">
    <property type="entry name" value="DNA_pol_alpha_B_N_sf"/>
</dbReference>
<dbReference type="InterPro" id="IPR007185">
    <property type="entry name" value="DNA_pol_a/d/e_bsu"/>
</dbReference>
<keyword evidence="5 6" id="KW-0539">Nucleus</keyword>
<dbReference type="FunFam" id="3.60.21.60:FF:000004">
    <property type="entry name" value="DNA polymerase alpha subunit B"/>
    <property type="match status" value="1"/>
</dbReference>
<evidence type="ECO:0000256" key="4">
    <source>
        <dbReference type="ARBA" id="ARBA00022705"/>
    </source>
</evidence>